<accession>A0ABW1ZSB6</accession>
<protein>
    <submittedName>
        <fullName evidence="1">Uncharacterized protein</fullName>
    </submittedName>
</protein>
<keyword evidence="2" id="KW-1185">Reference proteome</keyword>
<dbReference type="Proteomes" id="UP001596317">
    <property type="component" value="Unassembled WGS sequence"/>
</dbReference>
<evidence type="ECO:0000313" key="2">
    <source>
        <dbReference type="Proteomes" id="UP001596317"/>
    </source>
</evidence>
<evidence type="ECO:0000313" key="1">
    <source>
        <dbReference type="EMBL" id="MFC6663080.1"/>
    </source>
</evidence>
<sequence length="294" mass="33480">MLHDPDDLILQIRAPEIRKYVSESVRALRAGALRAAVLSLWVAVNSDVIGKIRELAASGDPQATAEITQLEGWIQNKELRNLQIFEHEILTLARDKYEFLSAIEADELERLRQDRHRCAHPALTPDGTLYDPTPEQIRAHLVIATRALFAHPPVQGRSALRRFKAEVESQTFPLQLSQVTAYLGPKYIDRGKDVLVTQIVKLYLQQALAETPAVPRLRALHVLLAVKDRRFALYQQAMSDHWVKRVSDGDEKTLPFVIDLLQLDSDLWLQLPDHEQRRLITFLEQAAATQGRRC</sequence>
<comment type="caution">
    <text evidence="1">The sequence shown here is derived from an EMBL/GenBank/DDBJ whole genome shotgun (WGS) entry which is preliminary data.</text>
</comment>
<organism evidence="1 2">
    <name type="scientific">Deinococcus multiflagellatus</name>
    <dbReference type="NCBI Taxonomy" id="1656887"/>
    <lineage>
        <taxon>Bacteria</taxon>
        <taxon>Thermotogati</taxon>
        <taxon>Deinococcota</taxon>
        <taxon>Deinococci</taxon>
        <taxon>Deinococcales</taxon>
        <taxon>Deinococcaceae</taxon>
        <taxon>Deinococcus</taxon>
    </lineage>
</organism>
<proteinExistence type="predicted"/>
<reference evidence="2" key="1">
    <citation type="journal article" date="2019" name="Int. J. Syst. Evol. Microbiol.">
        <title>The Global Catalogue of Microorganisms (GCM) 10K type strain sequencing project: providing services to taxonomists for standard genome sequencing and annotation.</title>
        <authorList>
            <consortium name="The Broad Institute Genomics Platform"/>
            <consortium name="The Broad Institute Genome Sequencing Center for Infectious Disease"/>
            <person name="Wu L."/>
            <person name="Ma J."/>
        </authorList>
    </citation>
    <scope>NUCLEOTIDE SEQUENCE [LARGE SCALE GENOMIC DNA]</scope>
    <source>
        <strain evidence="2">CCUG 63830</strain>
    </source>
</reference>
<dbReference type="EMBL" id="JBHSWB010000002">
    <property type="protein sequence ID" value="MFC6663080.1"/>
    <property type="molecule type" value="Genomic_DNA"/>
</dbReference>
<gene>
    <name evidence="1" type="ORF">ACFP90_23835</name>
</gene>
<name>A0ABW1ZSB6_9DEIO</name>